<dbReference type="Gramene" id="PGSC0003DMT400085099">
    <property type="protein sequence ID" value="PGSC0003DMT400085099"/>
    <property type="gene ID" value="PGSC0003DMG400034670"/>
</dbReference>
<dbReference type="EnsemblPlants" id="PGSC0003DMT400085099">
    <property type="protein sequence ID" value="PGSC0003DMT400085099"/>
    <property type="gene ID" value="PGSC0003DMG400034670"/>
</dbReference>
<accession>M1D8R5</accession>
<proteinExistence type="predicted"/>
<reference evidence="1" key="2">
    <citation type="submission" date="2015-06" db="UniProtKB">
        <authorList>
            <consortium name="EnsemblPlants"/>
        </authorList>
    </citation>
    <scope>IDENTIFICATION</scope>
    <source>
        <strain evidence="1">DM1-3 516 R44</strain>
    </source>
</reference>
<organism evidence="1 2">
    <name type="scientific">Solanum tuberosum</name>
    <name type="common">Potato</name>
    <dbReference type="NCBI Taxonomy" id="4113"/>
    <lineage>
        <taxon>Eukaryota</taxon>
        <taxon>Viridiplantae</taxon>
        <taxon>Streptophyta</taxon>
        <taxon>Embryophyta</taxon>
        <taxon>Tracheophyta</taxon>
        <taxon>Spermatophyta</taxon>
        <taxon>Magnoliopsida</taxon>
        <taxon>eudicotyledons</taxon>
        <taxon>Gunneridae</taxon>
        <taxon>Pentapetalae</taxon>
        <taxon>asterids</taxon>
        <taxon>lamiids</taxon>
        <taxon>Solanales</taxon>
        <taxon>Solanaceae</taxon>
        <taxon>Solanoideae</taxon>
        <taxon>Solaneae</taxon>
        <taxon>Solanum</taxon>
    </lineage>
</organism>
<dbReference type="Proteomes" id="UP000011115">
    <property type="component" value="Unassembled WGS sequence"/>
</dbReference>
<reference evidence="2" key="1">
    <citation type="journal article" date="2011" name="Nature">
        <title>Genome sequence and analysis of the tuber crop potato.</title>
        <authorList>
            <consortium name="The Potato Genome Sequencing Consortium"/>
        </authorList>
    </citation>
    <scope>NUCLEOTIDE SEQUENCE [LARGE SCALE GENOMIC DNA]</scope>
    <source>
        <strain evidence="2">cv. DM1-3 516 R44</strain>
    </source>
</reference>
<protein>
    <submittedName>
        <fullName evidence="1">Uncharacterized protein</fullName>
    </submittedName>
</protein>
<dbReference type="HOGENOM" id="CLU_2254973_0_0_1"/>
<dbReference type="AlphaFoldDB" id="M1D8R5"/>
<evidence type="ECO:0000313" key="1">
    <source>
        <dbReference type="EnsemblPlants" id="PGSC0003DMT400085099"/>
    </source>
</evidence>
<sequence>MSTKKIIPGVGWCTTPEPILLKLMPGALGLKQLKASLGVMVEWCPHDEETVNDEVDDDDDDEGEAITTLMEVDGATSVIDDHADDDGDEAYMPKGVLFHSILML</sequence>
<dbReference type="PaxDb" id="4113-PGSC0003DMT400085099"/>
<keyword evidence="2" id="KW-1185">Reference proteome</keyword>
<dbReference type="InParanoid" id="M1D8R5"/>
<evidence type="ECO:0000313" key="2">
    <source>
        <dbReference type="Proteomes" id="UP000011115"/>
    </source>
</evidence>
<name>M1D8R5_SOLTU</name>